<reference evidence="2" key="1">
    <citation type="submission" date="2019-12" db="EMBL/GenBank/DDBJ databases">
        <title>Genome sequencing and annotation of Brassica cretica.</title>
        <authorList>
            <person name="Studholme D.J."/>
            <person name="Sarris P."/>
        </authorList>
    </citation>
    <scope>NUCLEOTIDE SEQUENCE</scope>
    <source>
        <strain evidence="2">PFS-109/04</strain>
        <tissue evidence="2">Leaf</tissue>
    </source>
</reference>
<dbReference type="EMBL" id="QGKX02001521">
    <property type="protein sequence ID" value="KAF3508993.1"/>
    <property type="molecule type" value="Genomic_DNA"/>
</dbReference>
<protein>
    <submittedName>
        <fullName evidence="2">Uncharacterized protein</fullName>
    </submittedName>
</protein>
<organism evidence="2 3">
    <name type="scientific">Brassica cretica</name>
    <name type="common">Mustard</name>
    <dbReference type="NCBI Taxonomy" id="69181"/>
    <lineage>
        <taxon>Eukaryota</taxon>
        <taxon>Viridiplantae</taxon>
        <taxon>Streptophyta</taxon>
        <taxon>Embryophyta</taxon>
        <taxon>Tracheophyta</taxon>
        <taxon>Spermatophyta</taxon>
        <taxon>Magnoliopsida</taxon>
        <taxon>eudicotyledons</taxon>
        <taxon>Gunneridae</taxon>
        <taxon>Pentapetalae</taxon>
        <taxon>rosids</taxon>
        <taxon>malvids</taxon>
        <taxon>Brassicales</taxon>
        <taxon>Brassicaceae</taxon>
        <taxon>Brassiceae</taxon>
        <taxon>Brassica</taxon>
    </lineage>
</organism>
<accession>A0A8S9P7R7</accession>
<evidence type="ECO:0000256" key="1">
    <source>
        <dbReference type="SAM" id="MobiDB-lite"/>
    </source>
</evidence>
<evidence type="ECO:0000313" key="3">
    <source>
        <dbReference type="Proteomes" id="UP000712600"/>
    </source>
</evidence>
<feature type="region of interest" description="Disordered" evidence="1">
    <location>
        <begin position="42"/>
        <end position="84"/>
    </location>
</feature>
<sequence>MASQDVSRFSQSSSVVSWWRRGITWCGGDPCCGEARGWFEEREGERSSGVRSDSRKRREEMVGGRDLDEMQRRRDKREGWWWEN</sequence>
<gene>
    <name evidence="2" type="ORF">F2Q69_00005132</name>
</gene>
<comment type="caution">
    <text evidence="2">The sequence shown here is derived from an EMBL/GenBank/DDBJ whole genome shotgun (WGS) entry which is preliminary data.</text>
</comment>
<evidence type="ECO:0000313" key="2">
    <source>
        <dbReference type="EMBL" id="KAF3508993.1"/>
    </source>
</evidence>
<dbReference type="AlphaFoldDB" id="A0A8S9P7R7"/>
<dbReference type="Proteomes" id="UP000712600">
    <property type="component" value="Unassembled WGS sequence"/>
</dbReference>
<proteinExistence type="predicted"/>
<name>A0A8S9P7R7_BRACR</name>